<dbReference type="InterPro" id="IPR035069">
    <property type="entry name" value="TTHA1013/TTHA0281-like"/>
</dbReference>
<reference evidence="2" key="1">
    <citation type="journal article" date="2021" name="Proc. Natl. Acad. Sci. U.S.A.">
        <title>A Catalog of Tens of Thousands of Viruses from Human Metagenomes Reveals Hidden Associations with Chronic Diseases.</title>
        <authorList>
            <person name="Tisza M.J."/>
            <person name="Buck C.B."/>
        </authorList>
    </citation>
    <scope>NUCLEOTIDE SEQUENCE</scope>
    <source>
        <strain evidence="2">CtUJJ3</strain>
    </source>
</reference>
<sequence length="141" mass="15963">MKRAFPTFITQAGKDFLVYVPDLDLYTEGNSLTDAIEMARDAIGLKGIDLEDDGKAIPEASSYEEAFRKAGEDTEDLDYRTGIVTMVDVDFTAYRSRMDNRMVRRNVTLPNWLNQEAERLHLNVSRVLQEALAERVGEAGR</sequence>
<dbReference type="SUPFAM" id="SSF143100">
    <property type="entry name" value="TTHA1013/TTHA0281-like"/>
    <property type="match status" value="1"/>
</dbReference>
<evidence type="ECO:0000259" key="1">
    <source>
        <dbReference type="Pfam" id="PF15919"/>
    </source>
</evidence>
<proteinExistence type="predicted"/>
<dbReference type="Gene3D" id="3.30.160.250">
    <property type="match status" value="1"/>
</dbReference>
<dbReference type="Pfam" id="PF15919">
    <property type="entry name" value="HicB_lk_antitox"/>
    <property type="match status" value="1"/>
</dbReference>
<dbReference type="InterPro" id="IPR031807">
    <property type="entry name" value="HicB-like"/>
</dbReference>
<accession>A0A8S5NEK3</accession>
<feature type="domain" description="HicB-like antitoxin of toxin-antitoxin system" evidence="1">
    <location>
        <begin position="12"/>
        <end position="116"/>
    </location>
</feature>
<organism evidence="2">
    <name type="scientific">Caudovirales sp. ctUJJ3</name>
    <dbReference type="NCBI Taxonomy" id="2826777"/>
    <lineage>
        <taxon>Viruses</taxon>
        <taxon>Duplodnaviria</taxon>
        <taxon>Heunggongvirae</taxon>
        <taxon>Uroviricota</taxon>
        <taxon>Caudoviricetes</taxon>
    </lineage>
</organism>
<evidence type="ECO:0000313" key="2">
    <source>
        <dbReference type="EMBL" id="DAD93142.1"/>
    </source>
</evidence>
<name>A0A8S5NEK3_9CAUD</name>
<protein>
    <submittedName>
        <fullName evidence="2">HicB-like antitoxin</fullName>
    </submittedName>
</protein>
<dbReference type="EMBL" id="BK015154">
    <property type="protein sequence ID" value="DAD93142.1"/>
    <property type="molecule type" value="Genomic_DNA"/>
</dbReference>